<gene>
    <name evidence="1" type="ORF">FEJ81_19535</name>
</gene>
<accession>A0A4V1G090</accession>
<dbReference type="AlphaFoldDB" id="A0A4V1G090"/>
<name>A0A4V1G090_9EURY</name>
<geneLocation type="plasmid" evidence="2">
    <name>pnve500</name>
</geneLocation>
<proteinExistence type="predicted"/>
<dbReference type="RefSeq" id="WP_138246949.1">
    <property type="nucleotide sequence ID" value="NZ_CP040331.1"/>
</dbReference>
<evidence type="ECO:0000313" key="1">
    <source>
        <dbReference type="EMBL" id="QCS44516.1"/>
    </source>
</evidence>
<dbReference type="GeneID" id="40267515"/>
<reference evidence="2" key="1">
    <citation type="submission" date="2019-05" db="EMBL/GenBank/DDBJ databases">
        <title>Genome sequence and methylation pattern of the halophilic Archaeon Natrinema versiforme BOL5-4.</title>
        <authorList>
            <person name="DasSarma P."/>
            <person name="Anton B.P."/>
            <person name="DasSarma S.L."/>
            <person name="Martinez F.L."/>
            <person name="Guzman D."/>
            <person name="Roberts R.J."/>
            <person name="DasSarma S."/>
        </authorList>
    </citation>
    <scope>NUCLEOTIDE SEQUENCE [LARGE SCALE GENOMIC DNA]</scope>
    <source>
        <strain evidence="2">BOL5-4</strain>
        <plasmid evidence="2">pnve500</plasmid>
    </source>
</reference>
<dbReference type="OrthoDB" id="375643at2157"/>
<dbReference type="KEGG" id="nvr:FEJ81_19535"/>
<evidence type="ECO:0000313" key="2">
    <source>
        <dbReference type="Proteomes" id="UP000302218"/>
    </source>
</evidence>
<dbReference type="Proteomes" id="UP000302218">
    <property type="component" value="Plasmid pNVE500"/>
</dbReference>
<sequence length="73" mass="8049">MISHSSAYEWSVYAGPVDSDAVGIGRRDIVESLAGIVLGGVSSRVPDRVEIRERVDQYQSDDEYDYVVDDLLG</sequence>
<keyword evidence="1" id="KW-0614">Plasmid</keyword>
<protein>
    <submittedName>
        <fullName evidence="1">Uncharacterized protein</fullName>
    </submittedName>
</protein>
<dbReference type="EMBL" id="CP040331">
    <property type="protein sequence ID" value="QCS44516.1"/>
    <property type="molecule type" value="Genomic_DNA"/>
</dbReference>
<organism evidence="1 2">
    <name type="scientific">Natrinema versiforme</name>
    <dbReference type="NCBI Taxonomy" id="88724"/>
    <lineage>
        <taxon>Archaea</taxon>
        <taxon>Methanobacteriati</taxon>
        <taxon>Methanobacteriota</taxon>
        <taxon>Stenosarchaea group</taxon>
        <taxon>Halobacteria</taxon>
        <taxon>Halobacteriales</taxon>
        <taxon>Natrialbaceae</taxon>
        <taxon>Natrinema</taxon>
    </lineage>
</organism>